<evidence type="ECO:0000256" key="1">
    <source>
        <dbReference type="ARBA" id="ARBA00007689"/>
    </source>
</evidence>
<dbReference type="Gene3D" id="3.30.70.1060">
    <property type="entry name" value="Dimeric alpha+beta barrel"/>
    <property type="match status" value="1"/>
</dbReference>
<dbReference type="SUPFAM" id="SSF54909">
    <property type="entry name" value="Dimeric alpha+beta barrel"/>
    <property type="match status" value="1"/>
</dbReference>
<evidence type="ECO:0000313" key="3">
    <source>
        <dbReference type="EMBL" id="RBP39842.1"/>
    </source>
</evidence>
<accession>A0A366HBU3</accession>
<dbReference type="PANTHER" id="PTHR35174">
    <property type="entry name" value="BLL7171 PROTEIN-RELATED"/>
    <property type="match status" value="1"/>
</dbReference>
<protein>
    <recommendedName>
        <fullName evidence="2">YCII-related domain-containing protein</fullName>
    </recommendedName>
</protein>
<gene>
    <name evidence="3" type="ORF">DES53_109270</name>
</gene>
<sequence length="115" mass="12578">MLLLRHPYGDGPPPTPSEMEEIMGHFKKWMESMNSKGQVVATHGLEPTGKVLRGPHGALIVDGPMIEAKEIVGGYVTIYAENLEEAVECARACPALNYRIAVEVRPVAHCDRPEA</sequence>
<dbReference type="InterPro" id="IPR005545">
    <property type="entry name" value="YCII"/>
</dbReference>
<dbReference type="RefSeq" id="WP_170157330.1">
    <property type="nucleotide sequence ID" value="NZ_QNRR01000009.1"/>
</dbReference>
<dbReference type="Pfam" id="PF03795">
    <property type="entry name" value="YCII"/>
    <property type="match status" value="1"/>
</dbReference>
<name>A0A366HBU3_9BACT</name>
<reference evidence="3 4" key="1">
    <citation type="submission" date="2018-06" db="EMBL/GenBank/DDBJ databases">
        <title>Genomic Encyclopedia of Type Strains, Phase IV (KMG-IV): sequencing the most valuable type-strain genomes for metagenomic binning, comparative biology and taxonomic classification.</title>
        <authorList>
            <person name="Goeker M."/>
        </authorList>
    </citation>
    <scope>NUCLEOTIDE SEQUENCE [LARGE SCALE GENOMIC DNA]</scope>
    <source>
        <strain evidence="3 4">DSM 25532</strain>
    </source>
</reference>
<feature type="domain" description="YCII-related" evidence="2">
    <location>
        <begin position="19"/>
        <end position="107"/>
    </location>
</feature>
<evidence type="ECO:0000259" key="2">
    <source>
        <dbReference type="Pfam" id="PF03795"/>
    </source>
</evidence>
<organism evidence="3 4">
    <name type="scientific">Roseimicrobium gellanilyticum</name>
    <dbReference type="NCBI Taxonomy" id="748857"/>
    <lineage>
        <taxon>Bacteria</taxon>
        <taxon>Pseudomonadati</taxon>
        <taxon>Verrucomicrobiota</taxon>
        <taxon>Verrucomicrobiia</taxon>
        <taxon>Verrucomicrobiales</taxon>
        <taxon>Verrucomicrobiaceae</taxon>
        <taxon>Roseimicrobium</taxon>
    </lineage>
</organism>
<dbReference type="InterPro" id="IPR011008">
    <property type="entry name" value="Dimeric_a/b-barrel"/>
</dbReference>
<keyword evidence="4" id="KW-1185">Reference proteome</keyword>
<dbReference type="AlphaFoldDB" id="A0A366HBU3"/>
<dbReference type="EMBL" id="QNRR01000009">
    <property type="protein sequence ID" value="RBP39842.1"/>
    <property type="molecule type" value="Genomic_DNA"/>
</dbReference>
<proteinExistence type="inferred from homology"/>
<evidence type="ECO:0000313" key="4">
    <source>
        <dbReference type="Proteomes" id="UP000253426"/>
    </source>
</evidence>
<comment type="caution">
    <text evidence="3">The sequence shown here is derived from an EMBL/GenBank/DDBJ whole genome shotgun (WGS) entry which is preliminary data.</text>
</comment>
<dbReference type="Proteomes" id="UP000253426">
    <property type="component" value="Unassembled WGS sequence"/>
</dbReference>
<comment type="similarity">
    <text evidence="1">Belongs to the YciI family.</text>
</comment>